<protein>
    <submittedName>
        <fullName evidence="5">BLOC-1-related complex subunit 5</fullName>
    </submittedName>
</protein>
<feature type="compositionally biased region" description="Low complexity" evidence="2">
    <location>
        <begin position="26"/>
        <end position="40"/>
    </location>
</feature>
<dbReference type="OrthoDB" id="10493461at2759"/>
<accession>A0A3P8B9X5</accession>
<feature type="region of interest" description="Disordered" evidence="2">
    <location>
        <begin position="1"/>
        <end position="72"/>
    </location>
</feature>
<dbReference type="WBParaSite" id="HPBE_0001913101-mRNA-1">
    <property type="protein sequence ID" value="HPBE_0001913101-mRNA-1"/>
    <property type="gene ID" value="HPBE_0001913101"/>
</dbReference>
<reference evidence="3 4" key="1">
    <citation type="submission" date="2018-11" db="EMBL/GenBank/DDBJ databases">
        <authorList>
            <consortium name="Pathogen Informatics"/>
        </authorList>
    </citation>
    <scope>NUCLEOTIDE SEQUENCE [LARGE SCALE GENOMIC DNA]</scope>
</reference>
<dbReference type="AlphaFoldDB" id="A0A183GAR3"/>
<name>A0A183GAR3_HELPZ</name>
<sequence length="239" mass="26253">MNKTTAYSTPSVEPSKAVVPSKKANVATKPKPTVATTPAVLGAQPAAQPSTSSRKRPPADVAPEESLDEVTVKRSRSSGTLLKDLLQQGCKILYMAANKVHQFAPATISSSDALERMDTLEKLLKEHREEVNAKLDAVSELGLEIQQITPMLKLMTEKMVLIDGKVQKTATSSEVAEGNLAQGIRLHHIENDIRKLQEWIHLPEVQKLTFDLNLLHKRLDAIERRLSPPQTVHAAEAHT</sequence>
<gene>
    <name evidence="3" type="ORF">HPBE_LOCUS19130</name>
</gene>
<dbReference type="EMBL" id="UZAH01031154">
    <property type="protein sequence ID" value="VDP14120.1"/>
    <property type="molecule type" value="Genomic_DNA"/>
</dbReference>
<evidence type="ECO:0000313" key="4">
    <source>
        <dbReference type="Proteomes" id="UP000050761"/>
    </source>
</evidence>
<feature type="compositionally biased region" description="Polar residues" evidence="2">
    <location>
        <begin position="1"/>
        <end position="12"/>
    </location>
</feature>
<evidence type="ECO:0000256" key="2">
    <source>
        <dbReference type="SAM" id="MobiDB-lite"/>
    </source>
</evidence>
<reference evidence="5" key="2">
    <citation type="submission" date="2019-09" db="UniProtKB">
        <authorList>
            <consortium name="WormBaseParasite"/>
        </authorList>
    </citation>
    <scope>IDENTIFICATION</scope>
</reference>
<feature type="coiled-coil region" evidence="1">
    <location>
        <begin position="110"/>
        <end position="137"/>
    </location>
</feature>
<keyword evidence="1" id="KW-0175">Coiled coil</keyword>
<dbReference type="Proteomes" id="UP000050761">
    <property type="component" value="Unassembled WGS sequence"/>
</dbReference>
<proteinExistence type="predicted"/>
<keyword evidence="4" id="KW-1185">Reference proteome</keyword>
<evidence type="ECO:0000313" key="3">
    <source>
        <dbReference type="EMBL" id="VDP14120.1"/>
    </source>
</evidence>
<accession>A0A183GAR3</accession>
<organism evidence="4 5">
    <name type="scientific">Heligmosomoides polygyrus</name>
    <name type="common">Parasitic roundworm</name>
    <dbReference type="NCBI Taxonomy" id="6339"/>
    <lineage>
        <taxon>Eukaryota</taxon>
        <taxon>Metazoa</taxon>
        <taxon>Ecdysozoa</taxon>
        <taxon>Nematoda</taxon>
        <taxon>Chromadorea</taxon>
        <taxon>Rhabditida</taxon>
        <taxon>Rhabditina</taxon>
        <taxon>Rhabditomorpha</taxon>
        <taxon>Strongyloidea</taxon>
        <taxon>Heligmosomidae</taxon>
        <taxon>Heligmosomoides</taxon>
    </lineage>
</organism>
<evidence type="ECO:0000313" key="5">
    <source>
        <dbReference type="WBParaSite" id="HPBE_0001913101-mRNA-1"/>
    </source>
</evidence>
<evidence type="ECO:0000256" key="1">
    <source>
        <dbReference type="SAM" id="Coils"/>
    </source>
</evidence>